<keyword evidence="2" id="KW-0645">Protease</keyword>
<dbReference type="GO" id="GO:0008233">
    <property type="term" value="F:peptidase activity"/>
    <property type="evidence" value="ECO:0007669"/>
    <property type="project" value="UniProtKB-KW"/>
</dbReference>
<proteinExistence type="predicted"/>
<sequence>MGNEEMDFSIRGRLRPGRPRLPAGHARIGPGNALFPIGFGCCHAGHRGKGAEPGRRAGPGPHVPGLERSRQSRPCRHDPGTHHFNLEKSSEDARVCERSLIDSKPEVAFFCAKFANGNLRLSQGSAKADAAELDIIRRFQDKVAPARLEQMRSYLASQAGTPQLELVMPSHSFSIPLHRSLAQANLPAVEVESGGKKTWLLVDTGSSALTLDEDSARKLGVAMVDRTGKVGGFLSHDIPVRYGTLARLRIGELTLLNVPVTVVPADHRLLGMDILRRLGAFRLTESSLVVGDSSDGDGACREPMLVSSDVWGNQLRVVTALSIDGQLRTALIDSGTSHYLAADQHALDELHSSPGRRLRVRDMGAHQHAARISRATADIDISGQPFTVTFNVFKQASLPWHYLLGGGALRYMDFLFDFNNRHTCLLIHPDRH</sequence>
<dbReference type="GO" id="GO:0006508">
    <property type="term" value="P:proteolysis"/>
    <property type="evidence" value="ECO:0007669"/>
    <property type="project" value="UniProtKB-KW"/>
</dbReference>
<keyword evidence="2" id="KW-0378">Hydrolase</keyword>
<feature type="compositionally biased region" description="Basic and acidic residues" evidence="1">
    <location>
        <begin position="65"/>
        <end position="83"/>
    </location>
</feature>
<reference evidence="2" key="1">
    <citation type="submission" date="2024-06" db="EMBL/GenBank/DDBJ databases">
        <authorList>
            <person name="Sun Y."/>
        </authorList>
    </citation>
    <scope>NUCLEOTIDE SEQUENCE</scope>
    <source>
        <strain evidence="2">IGA1.0</strain>
    </source>
</reference>
<dbReference type="Gene3D" id="2.40.70.10">
    <property type="entry name" value="Acid Proteases"/>
    <property type="match status" value="2"/>
</dbReference>
<accession>A0AAU7QGM7</accession>
<gene>
    <name evidence="2" type="ORF">ABNK63_08740</name>
</gene>
<dbReference type="InterPro" id="IPR034122">
    <property type="entry name" value="Retropepsin-like_bacterial"/>
</dbReference>
<feature type="region of interest" description="Disordered" evidence="1">
    <location>
        <begin position="1"/>
        <end position="24"/>
    </location>
</feature>
<dbReference type="InterPro" id="IPR021109">
    <property type="entry name" value="Peptidase_aspartic_dom_sf"/>
</dbReference>
<dbReference type="SUPFAM" id="SSF50630">
    <property type="entry name" value="Acid proteases"/>
    <property type="match status" value="1"/>
</dbReference>
<dbReference type="Pfam" id="PF13650">
    <property type="entry name" value="Asp_protease_2"/>
    <property type="match status" value="1"/>
</dbReference>
<dbReference type="CDD" id="cd05483">
    <property type="entry name" value="retropepsin_like_bacteria"/>
    <property type="match status" value="1"/>
</dbReference>
<feature type="region of interest" description="Disordered" evidence="1">
    <location>
        <begin position="48"/>
        <end position="83"/>
    </location>
</feature>
<dbReference type="EMBL" id="CP157948">
    <property type="protein sequence ID" value="XBS88515.1"/>
    <property type="molecule type" value="Genomic_DNA"/>
</dbReference>
<evidence type="ECO:0000313" key="2">
    <source>
        <dbReference type="EMBL" id="XBS88515.1"/>
    </source>
</evidence>
<name>A0AAU7QGM7_9GAMM</name>
<organism evidence="2">
    <name type="scientific">Rhodanobacter sp. IGA1.0</name>
    <dbReference type="NCBI Taxonomy" id="3158582"/>
    <lineage>
        <taxon>Bacteria</taxon>
        <taxon>Pseudomonadati</taxon>
        <taxon>Pseudomonadota</taxon>
        <taxon>Gammaproteobacteria</taxon>
        <taxon>Lysobacterales</taxon>
        <taxon>Rhodanobacteraceae</taxon>
        <taxon>Rhodanobacter</taxon>
    </lineage>
</organism>
<dbReference type="AlphaFoldDB" id="A0AAU7QGM7"/>
<protein>
    <submittedName>
        <fullName evidence="2">Aspartyl protease family protein</fullName>
    </submittedName>
</protein>
<dbReference type="RefSeq" id="WP_350015409.1">
    <property type="nucleotide sequence ID" value="NZ_CP157948.1"/>
</dbReference>
<evidence type="ECO:0000256" key="1">
    <source>
        <dbReference type="SAM" id="MobiDB-lite"/>
    </source>
</evidence>